<evidence type="ECO:0000256" key="1">
    <source>
        <dbReference type="SAM" id="SignalP"/>
    </source>
</evidence>
<keyword evidence="4" id="KW-1185">Reference proteome</keyword>
<dbReference type="EMBL" id="JAKEVY010000001">
    <property type="protein sequence ID" value="MCF1713880.1"/>
    <property type="molecule type" value="Genomic_DNA"/>
</dbReference>
<dbReference type="GO" id="GO:0016787">
    <property type="term" value="F:hydrolase activity"/>
    <property type="evidence" value="ECO:0007669"/>
    <property type="project" value="UniProtKB-KW"/>
</dbReference>
<feature type="signal peptide" evidence="1">
    <location>
        <begin position="1"/>
        <end position="21"/>
    </location>
</feature>
<keyword evidence="3" id="KW-0378">Hydrolase</keyword>
<dbReference type="Proteomes" id="UP001200145">
    <property type="component" value="Unassembled WGS sequence"/>
</dbReference>
<accession>A0ABS9BF19</accession>
<dbReference type="InterPro" id="IPR011040">
    <property type="entry name" value="Sialidase"/>
</dbReference>
<evidence type="ECO:0000313" key="4">
    <source>
        <dbReference type="Proteomes" id="UP001200145"/>
    </source>
</evidence>
<sequence length="436" mass="48784">MKQLTLYICAWLCSWSLKTAAHTQTDSLQSVTQIIADHASLIPGLTKDHLKRPVLSWVEQLTENRFRMRYAISTNNGKSFEAPVIVTPSITLSPHAENAPKLVFKPSGEIIAIWGVTSTSLQQGIEKKEGSDEHIHHNGTNTIKSTPKSKYAGQIYYSQSFDEGKNWTTARPLVNDPEGNDQRYFDVALNQDGEAIIIWLDNRKTTNQEGSALFMATTYQQEGFQQQHKINETTCQCCRTKLLIDQQNRIHVVYRAILQDSIRDMVHQVSSDGGKTFSTPKRIHDDNWIVKTCPHTGPTMTVNQSGLHFAWYSASPKKATYFTSSTDNGTSFTGFTTLSETARHPQMHTLANQLIGVVWDEVLRMGETPTTGIGMEWKNREGKTIGKLTLTIPEEMAAYPVILPLEDAFLLAYQVKTPAGQRIGWKIASPPTSTTP</sequence>
<dbReference type="Gene3D" id="2.120.10.10">
    <property type="match status" value="1"/>
</dbReference>
<feature type="domain" description="Sialidase" evidence="2">
    <location>
        <begin position="144"/>
        <end position="342"/>
    </location>
</feature>
<dbReference type="Pfam" id="PF13088">
    <property type="entry name" value="BNR_2"/>
    <property type="match status" value="1"/>
</dbReference>
<dbReference type="SUPFAM" id="SSF50939">
    <property type="entry name" value="Sialidases"/>
    <property type="match status" value="1"/>
</dbReference>
<gene>
    <name evidence="3" type="ORF">L0U88_04455</name>
</gene>
<organism evidence="3 4">
    <name type="scientific">Flavihumibacter fluminis</name>
    <dbReference type="NCBI Taxonomy" id="2909236"/>
    <lineage>
        <taxon>Bacteria</taxon>
        <taxon>Pseudomonadati</taxon>
        <taxon>Bacteroidota</taxon>
        <taxon>Chitinophagia</taxon>
        <taxon>Chitinophagales</taxon>
        <taxon>Chitinophagaceae</taxon>
        <taxon>Flavihumibacter</taxon>
    </lineage>
</organism>
<proteinExistence type="predicted"/>
<name>A0ABS9BF19_9BACT</name>
<dbReference type="CDD" id="cd15482">
    <property type="entry name" value="Sialidase_non-viral"/>
    <property type="match status" value="1"/>
</dbReference>
<feature type="chain" id="PRO_5047095851" evidence="1">
    <location>
        <begin position="22"/>
        <end position="436"/>
    </location>
</feature>
<protein>
    <submittedName>
        <fullName evidence="3">Glycoside hydrolase</fullName>
    </submittedName>
</protein>
<dbReference type="RefSeq" id="WP_234864407.1">
    <property type="nucleotide sequence ID" value="NZ_JAKEVY010000001.1"/>
</dbReference>
<comment type="caution">
    <text evidence="3">The sequence shown here is derived from an EMBL/GenBank/DDBJ whole genome shotgun (WGS) entry which is preliminary data.</text>
</comment>
<keyword evidence="1" id="KW-0732">Signal</keyword>
<evidence type="ECO:0000313" key="3">
    <source>
        <dbReference type="EMBL" id="MCF1713880.1"/>
    </source>
</evidence>
<dbReference type="InterPro" id="IPR036278">
    <property type="entry name" value="Sialidase_sf"/>
</dbReference>
<evidence type="ECO:0000259" key="2">
    <source>
        <dbReference type="Pfam" id="PF13088"/>
    </source>
</evidence>
<reference evidence="3 4" key="1">
    <citation type="submission" date="2022-01" db="EMBL/GenBank/DDBJ databases">
        <title>Flavihumibacter sp. nov., isolated from sediment of a river.</title>
        <authorList>
            <person name="Liu H."/>
        </authorList>
    </citation>
    <scope>NUCLEOTIDE SEQUENCE [LARGE SCALE GENOMIC DNA]</scope>
    <source>
        <strain evidence="3 4">RY-1</strain>
    </source>
</reference>